<name>A0ABQ1ZEW4_9BACL</name>
<evidence type="ECO:0000313" key="3">
    <source>
        <dbReference type="Proteomes" id="UP000652153"/>
    </source>
</evidence>
<sequence>MIIPIQINSNNKFIMGMLHMPMIRSKGSPIVIICNGLGGTRADVNRIGIEAGRIAEQCGVMVFRFDYTGQGQSGGDFWDVTIDGRVGDVLEIIHFFKGCFNTEEHKIILLGFSDGAKVVIRASESTEDVNALILWSPVFFNLFQEANSENDTINISKTRIVRHPKSQKLVYPFQGLWMNSQYLKELKEEETLDILHNSTIPKICVLGSDDEFLNNFMIQEIERLITKNSGSEVFHVKGANHVFSKKKWAKEVIDVTLNWIVEFSMNNLDNNIRE</sequence>
<protein>
    <submittedName>
        <fullName evidence="2">Alpha/beta hydrolase</fullName>
    </submittedName>
</protein>
<evidence type="ECO:0000313" key="2">
    <source>
        <dbReference type="EMBL" id="GGH62544.1"/>
    </source>
</evidence>
<proteinExistence type="predicted"/>
<accession>A0ABQ1ZEW4</accession>
<dbReference type="EMBL" id="BMFU01000006">
    <property type="protein sequence ID" value="GGH62544.1"/>
    <property type="molecule type" value="Genomic_DNA"/>
</dbReference>
<organism evidence="2 3">
    <name type="scientific">Paenibacillus silvae</name>
    <dbReference type="NCBI Taxonomy" id="1325358"/>
    <lineage>
        <taxon>Bacteria</taxon>
        <taxon>Bacillati</taxon>
        <taxon>Bacillota</taxon>
        <taxon>Bacilli</taxon>
        <taxon>Bacillales</taxon>
        <taxon>Paenibacillaceae</taxon>
        <taxon>Paenibacillus</taxon>
    </lineage>
</organism>
<feature type="domain" description="Serine aminopeptidase S33" evidence="1">
    <location>
        <begin position="30"/>
        <end position="139"/>
    </location>
</feature>
<dbReference type="InterPro" id="IPR022742">
    <property type="entry name" value="Hydrolase_4"/>
</dbReference>
<dbReference type="Gene3D" id="3.40.50.1820">
    <property type="entry name" value="alpha/beta hydrolase"/>
    <property type="match status" value="1"/>
</dbReference>
<dbReference type="RefSeq" id="WP_188593525.1">
    <property type="nucleotide sequence ID" value="NZ_BMFU01000006.1"/>
</dbReference>
<gene>
    <name evidence="2" type="ORF">GCM10008014_39090</name>
</gene>
<comment type="caution">
    <text evidence="2">The sequence shown here is derived from an EMBL/GenBank/DDBJ whole genome shotgun (WGS) entry which is preliminary data.</text>
</comment>
<dbReference type="Pfam" id="PF12146">
    <property type="entry name" value="Hydrolase_4"/>
    <property type="match status" value="1"/>
</dbReference>
<evidence type="ECO:0000259" key="1">
    <source>
        <dbReference type="Pfam" id="PF12146"/>
    </source>
</evidence>
<dbReference type="SUPFAM" id="SSF53474">
    <property type="entry name" value="alpha/beta-Hydrolases"/>
    <property type="match status" value="1"/>
</dbReference>
<keyword evidence="2" id="KW-0378">Hydrolase</keyword>
<dbReference type="Proteomes" id="UP000652153">
    <property type="component" value="Unassembled WGS sequence"/>
</dbReference>
<dbReference type="InterPro" id="IPR029058">
    <property type="entry name" value="AB_hydrolase_fold"/>
</dbReference>
<keyword evidence="3" id="KW-1185">Reference proteome</keyword>
<reference evidence="3" key="1">
    <citation type="journal article" date="2019" name="Int. J. Syst. Evol. Microbiol.">
        <title>The Global Catalogue of Microorganisms (GCM) 10K type strain sequencing project: providing services to taxonomists for standard genome sequencing and annotation.</title>
        <authorList>
            <consortium name="The Broad Institute Genomics Platform"/>
            <consortium name="The Broad Institute Genome Sequencing Center for Infectious Disease"/>
            <person name="Wu L."/>
            <person name="Ma J."/>
        </authorList>
    </citation>
    <scope>NUCLEOTIDE SEQUENCE [LARGE SCALE GENOMIC DNA]</scope>
    <source>
        <strain evidence="3">CGMCC 1.12770</strain>
    </source>
</reference>
<dbReference type="GO" id="GO:0016787">
    <property type="term" value="F:hydrolase activity"/>
    <property type="evidence" value="ECO:0007669"/>
    <property type="project" value="UniProtKB-KW"/>
</dbReference>